<dbReference type="PROSITE" id="PS00250">
    <property type="entry name" value="TGF_BETA_1"/>
    <property type="match status" value="1"/>
</dbReference>
<evidence type="ECO:0000256" key="8">
    <source>
        <dbReference type="RuleBase" id="RU000354"/>
    </source>
</evidence>
<feature type="chain" id="PRO_5046685921" evidence="9">
    <location>
        <begin position="24"/>
        <end position="409"/>
    </location>
</feature>
<evidence type="ECO:0000256" key="6">
    <source>
        <dbReference type="ARBA" id="ARBA00023157"/>
    </source>
</evidence>
<dbReference type="SUPFAM" id="SSF57501">
    <property type="entry name" value="Cystine-knot cytokines"/>
    <property type="match status" value="1"/>
</dbReference>
<keyword evidence="6" id="KW-1015">Disulfide bond</keyword>
<dbReference type="CDD" id="cd13761">
    <property type="entry name" value="TGF_beta_BMP5_like"/>
    <property type="match status" value="1"/>
</dbReference>
<keyword evidence="4 9" id="KW-0732">Signal</keyword>
<reference evidence="12" key="1">
    <citation type="submission" date="2025-08" db="UniProtKB">
        <authorList>
            <consortium name="RefSeq"/>
        </authorList>
    </citation>
    <scope>IDENTIFICATION</scope>
    <source>
        <tissue evidence="12">Whole Larva</tissue>
    </source>
</reference>
<comment type="similarity">
    <text evidence="2 8">Belongs to the TGF-beta family.</text>
</comment>
<name>A0ABM1MD04_NICVS</name>
<dbReference type="GeneID" id="108559631"/>
<dbReference type="Pfam" id="PF00019">
    <property type="entry name" value="TGF_beta"/>
    <property type="match status" value="1"/>
</dbReference>
<dbReference type="InterPro" id="IPR001111">
    <property type="entry name" value="TGF-b_propeptide"/>
</dbReference>
<dbReference type="PANTHER" id="PTHR11848">
    <property type="entry name" value="TGF-BETA FAMILY"/>
    <property type="match status" value="1"/>
</dbReference>
<dbReference type="RefSeq" id="XP_017772454.1">
    <property type="nucleotide sequence ID" value="XM_017916965.1"/>
</dbReference>
<accession>A0ABM1MD04</accession>
<evidence type="ECO:0000256" key="9">
    <source>
        <dbReference type="SAM" id="SignalP"/>
    </source>
</evidence>
<dbReference type="Gene3D" id="2.60.120.970">
    <property type="match status" value="1"/>
</dbReference>
<dbReference type="InterPro" id="IPR029034">
    <property type="entry name" value="Cystine-knot_cytokine"/>
</dbReference>
<evidence type="ECO:0000256" key="1">
    <source>
        <dbReference type="ARBA" id="ARBA00004613"/>
    </source>
</evidence>
<evidence type="ECO:0000256" key="3">
    <source>
        <dbReference type="ARBA" id="ARBA00022525"/>
    </source>
</evidence>
<keyword evidence="11" id="KW-1185">Reference proteome</keyword>
<evidence type="ECO:0000256" key="7">
    <source>
        <dbReference type="ARBA" id="ARBA00023180"/>
    </source>
</evidence>
<organism evidence="11 12">
    <name type="scientific">Nicrophorus vespilloides</name>
    <name type="common">Boreal carrion beetle</name>
    <dbReference type="NCBI Taxonomy" id="110193"/>
    <lineage>
        <taxon>Eukaryota</taxon>
        <taxon>Metazoa</taxon>
        <taxon>Ecdysozoa</taxon>
        <taxon>Arthropoda</taxon>
        <taxon>Hexapoda</taxon>
        <taxon>Insecta</taxon>
        <taxon>Pterygota</taxon>
        <taxon>Neoptera</taxon>
        <taxon>Endopterygota</taxon>
        <taxon>Coleoptera</taxon>
        <taxon>Polyphaga</taxon>
        <taxon>Staphyliniformia</taxon>
        <taxon>Silphidae</taxon>
        <taxon>Nicrophorinae</taxon>
        <taxon>Nicrophorus</taxon>
    </lineage>
</organism>
<dbReference type="Gene3D" id="2.10.90.10">
    <property type="entry name" value="Cystine-knot cytokines"/>
    <property type="match status" value="1"/>
</dbReference>
<protein>
    <submittedName>
        <fullName evidence="12">Protein 60A</fullName>
    </submittedName>
</protein>
<feature type="domain" description="TGF-beta family profile" evidence="10">
    <location>
        <begin position="282"/>
        <end position="409"/>
    </location>
</feature>
<evidence type="ECO:0000256" key="5">
    <source>
        <dbReference type="ARBA" id="ARBA00023030"/>
    </source>
</evidence>
<evidence type="ECO:0000313" key="11">
    <source>
        <dbReference type="Proteomes" id="UP000695000"/>
    </source>
</evidence>
<dbReference type="SMART" id="SM00204">
    <property type="entry name" value="TGFB"/>
    <property type="match status" value="1"/>
</dbReference>
<comment type="subcellular location">
    <subcellularLocation>
        <location evidence="1">Secreted</location>
    </subcellularLocation>
</comment>
<keyword evidence="5 8" id="KW-0339">Growth factor</keyword>
<evidence type="ECO:0000259" key="10">
    <source>
        <dbReference type="PROSITE" id="PS51362"/>
    </source>
</evidence>
<dbReference type="PROSITE" id="PS51362">
    <property type="entry name" value="TGF_BETA_2"/>
    <property type="match status" value="1"/>
</dbReference>
<sequence>MRCATYFSISLFTFVSIIAYCRSGIPAGIYVDNGLDQTSLERFLTKQEKRDMELEILNLLGLPNRPSKGLSKFKKSAQSKFLMDVYKSLMEKENGREERDADLYLSGEEKNAIEESDMIMTFDSISNHVRGVRHERGKRLWFNVADVPVGETIVGAELRIFQNVNYTVKHPNAVYTVTAYKLISIENGEKELEYVAAVNTTASYSGWLELNLTSCFATWVAIPDANKGLYLSVHSVDKPGHELKPEDLGIVTVKGEDESKPFMVAFLKASNHVNVRIPRDTRRTRKSDYNSMIKDIIHDASNENNKSCRIHNLFISFKDLKWHDWIIAPDGYQAYYCDGECNFPLNNNMNATNHAIVQTLVHLINPVKYPKPCCAPTKLYPISVLYHLNDANVMLKKYKRMVVKSCGCL</sequence>
<dbReference type="PRINTS" id="PR00669">
    <property type="entry name" value="INHIBINA"/>
</dbReference>
<dbReference type="PANTHER" id="PTHR11848:SF310">
    <property type="entry name" value="PROTEIN 60A-RELATED"/>
    <property type="match status" value="1"/>
</dbReference>
<dbReference type="Proteomes" id="UP000695000">
    <property type="component" value="Unplaced"/>
</dbReference>
<dbReference type="InterPro" id="IPR015615">
    <property type="entry name" value="TGF-beta-rel"/>
</dbReference>
<dbReference type="InterPro" id="IPR017948">
    <property type="entry name" value="TGFb_CS"/>
</dbReference>
<evidence type="ECO:0000256" key="2">
    <source>
        <dbReference type="ARBA" id="ARBA00006656"/>
    </source>
</evidence>
<proteinExistence type="inferred from homology"/>
<keyword evidence="3" id="KW-0964">Secreted</keyword>
<dbReference type="InterPro" id="IPR001839">
    <property type="entry name" value="TGF-b_C"/>
</dbReference>
<evidence type="ECO:0000313" key="12">
    <source>
        <dbReference type="RefSeq" id="XP_017772454.1"/>
    </source>
</evidence>
<dbReference type="Pfam" id="PF00688">
    <property type="entry name" value="TGFb_propeptide"/>
    <property type="match status" value="1"/>
</dbReference>
<evidence type="ECO:0000256" key="4">
    <source>
        <dbReference type="ARBA" id="ARBA00022729"/>
    </source>
</evidence>
<gene>
    <name evidence="12" type="primary">LOC108559631</name>
</gene>
<feature type="signal peptide" evidence="9">
    <location>
        <begin position="1"/>
        <end position="23"/>
    </location>
</feature>
<keyword evidence="7" id="KW-0325">Glycoprotein</keyword>